<dbReference type="InterPro" id="IPR050469">
    <property type="entry name" value="Diguanylate_Cyclase"/>
</dbReference>
<dbReference type="InterPro" id="IPR043128">
    <property type="entry name" value="Rev_trsase/Diguanyl_cyclase"/>
</dbReference>
<dbReference type="Pfam" id="PF00990">
    <property type="entry name" value="GGDEF"/>
    <property type="match status" value="1"/>
</dbReference>
<organism evidence="2 3">
    <name type="scientific">Schinkia azotoformans MEV2011</name>
    <dbReference type="NCBI Taxonomy" id="1348973"/>
    <lineage>
        <taxon>Bacteria</taxon>
        <taxon>Bacillati</taxon>
        <taxon>Bacillota</taxon>
        <taxon>Bacilli</taxon>
        <taxon>Bacillales</taxon>
        <taxon>Bacillaceae</taxon>
        <taxon>Calidifontibacillus/Schinkia group</taxon>
        <taxon>Schinkia</taxon>
    </lineage>
</organism>
<dbReference type="GO" id="GO:0052621">
    <property type="term" value="F:diguanylate cyclase activity"/>
    <property type="evidence" value="ECO:0007669"/>
    <property type="project" value="TreeGrafter"/>
</dbReference>
<comment type="caution">
    <text evidence="2">The sequence shown here is derived from an EMBL/GenBank/DDBJ whole genome shotgun (WGS) entry which is preliminary data.</text>
</comment>
<dbReference type="SUPFAM" id="SSF55073">
    <property type="entry name" value="Nucleotide cyclase"/>
    <property type="match status" value="1"/>
</dbReference>
<dbReference type="InterPro" id="IPR029016">
    <property type="entry name" value="GAF-like_dom_sf"/>
</dbReference>
<proteinExistence type="predicted"/>
<dbReference type="InterPro" id="IPR000160">
    <property type="entry name" value="GGDEF_dom"/>
</dbReference>
<dbReference type="NCBIfam" id="TIGR00254">
    <property type="entry name" value="GGDEF"/>
    <property type="match status" value="1"/>
</dbReference>
<gene>
    <name evidence="2" type="ORF">M670_01387</name>
</gene>
<dbReference type="InterPro" id="IPR029787">
    <property type="entry name" value="Nucleotide_cyclase"/>
</dbReference>
<dbReference type="SUPFAM" id="SSF55781">
    <property type="entry name" value="GAF domain-like"/>
    <property type="match status" value="2"/>
</dbReference>
<dbReference type="PANTHER" id="PTHR45138:SF9">
    <property type="entry name" value="DIGUANYLATE CYCLASE DGCM-RELATED"/>
    <property type="match status" value="1"/>
</dbReference>
<dbReference type="FunFam" id="3.30.70.270:FF:000001">
    <property type="entry name" value="Diguanylate cyclase domain protein"/>
    <property type="match status" value="1"/>
</dbReference>
<feature type="domain" description="GGDEF" evidence="1">
    <location>
        <begin position="347"/>
        <end position="475"/>
    </location>
</feature>
<dbReference type="OrthoDB" id="9759607at2"/>
<dbReference type="AlphaFoldDB" id="A0A072P2C6"/>
<sequence length="477" mass="54248">MPREICPTEIDIIKLKRYEQLYRVTAKFHSSMDMAEVLKEIIHTLKEVYETFDCVLLLSHDTSTDPELPIHDLEYGSDSINQAAAQAYLTGNVQIEDSLINDKSVLYAPLKGKQGIYGVLQVTAPDTPIFPKEEVGFIELLANTAGGALENAQLYQQSRKLISDLQLINKTTHRLNSNLRLSDTINFMSEQIRASFDAQVIGFLMFNGKDQFEVLTGSSDYFFQDESVPLVHFINNKIKQEKDAVFIGDLSLDENIGEKKFRSLMVIPMIQSNALIGAVYVLNELPYHFSFDKFKLLQSLIHHSTLAFTNSMLREELERMVITDNLTKLHSRNYLDERIQLSMNTDALGAFLLIDIDDFKSINDTFGHQVGDEVIIQVANIIRKSIREHDVGARWGGEELAVYLPKADLKTGLMVAKRLVERVEIETNPKITISCGITVWHKENKDSVKKLFNRADEALYKAKQTGKNRVIIYDNYT</sequence>
<evidence type="ECO:0000313" key="2">
    <source>
        <dbReference type="EMBL" id="KEF39610.1"/>
    </source>
</evidence>
<reference evidence="2 3" key="1">
    <citation type="submission" date="2014-04" db="EMBL/GenBank/DDBJ databases">
        <title>Draft genome sequence of Bacillus azotoformans MEV2011, a (co-) denitrifying strain unable to grow in the presence of oxygen.</title>
        <authorList>
            <person name="Nielsen M."/>
            <person name="Schreiber L."/>
            <person name="Finster K."/>
            <person name="Schramm A."/>
        </authorList>
    </citation>
    <scope>NUCLEOTIDE SEQUENCE [LARGE SCALE GENOMIC DNA]</scope>
    <source>
        <strain evidence="2 3">MEV2011</strain>
    </source>
</reference>
<dbReference type="GO" id="GO:0005886">
    <property type="term" value="C:plasma membrane"/>
    <property type="evidence" value="ECO:0007669"/>
    <property type="project" value="TreeGrafter"/>
</dbReference>
<dbReference type="GO" id="GO:1902201">
    <property type="term" value="P:negative regulation of bacterial-type flagellum-dependent cell motility"/>
    <property type="evidence" value="ECO:0007669"/>
    <property type="project" value="TreeGrafter"/>
</dbReference>
<dbReference type="GO" id="GO:0043709">
    <property type="term" value="P:cell adhesion involved in single-species biofilm formation"/>
    <property type="evidence" value="ECO:0007669"/>
    <property type="project" value="TreeGrafter"/>
</dbReference>
<dbReference type="InterPro" id="IPR003018">
    <property type="entry name" value="GAF"/>
</dbReference>
<accession>A0A072P2C6</accession>
<dbReference type="GeneID" id="89468620"/>
<dbReference type="SMART" id="SM00267">
    <property type="entry name" value="GGDEF"/>
    <property type="match status" value="1"/>
</dbReference>
<dbReference type="CDD" id="cd01949">
    <property type="entry name" value="GGDEF"/>
    <property type="match status" value="1"/>
</dbReference>
<dbReference type="SMART" id="SM00065">
    <property type="entry name" value="GAF"/>
    <property type="match status" value="2"/>
</dbReference>
<dbReference type="PATRIC" id="fig|1348973.3.peg.1355"/>
<dbReference type="Proteomes" id="UP000027936">
    <property type="component" value="Unassembled WGS sequence"/>
</dbReference>
<dbReference type="EMBL" id="JJRY01000003">
    <property type="protein sequence ID" value="KEF39610.1"/>
    <property type="molecule type" value="Genomic_DNA"/>
</dbReference>
<dbReference type="Gene3D" id="3.30.450.40">
    <property type="match status" value="2"/>
</dbReference>
<dbReference type="Gene3D" id="3.30.70.270">
    <property type="match status" value="1"/>
</dbReference>
<dbReference type="PANTHER" id="PTHR45138">
    <property type="entry name" value="REGULATORY COMPONENTS OF SENSORY TRANSDUCTION SYSTEM"/>
    <property type="match status" value="1"/>
</dbReference>
<name>A0A072P2C6_SCHAZ</name>
<evidence type="ECO:0000313" key="3">
    <source>
        <dbReference type="Proteomes" id="UP000027936"/>
    </source>
</evidence>
<protein>
    <submittedName>
        <fullName evidence="2">Diguanylate cyclase with GAF sensor</fullName>
    </submittedName>
</protein>
<dbReference type="PROSITE" id="PS50887">
    <property type="entry name" value="GGDEF"/>
    <property type="match status" value="1"/>
</dbReference>
<dbReference type="RefSeq" id="WP_051678088.1">
    <property type="nucleotide sequence ID" value="NZ_JJRY01000003.1"/>
</dbReference>
<evidence type="ECO:0000259" key="1">
    <source>
        <dbReference type="PROSITE" id="PS50887"/>
    </source>
</evidence>